<organism evidence="1 2">
    <name type="scientific">Acaryochloris marina (strain MBIC 11017)</name>
    <dbReference type="NCBI Taxonomy" id="329726"/>
    <lineage>
        <taxon>Bacteria</taxon>
        <taxon>Bacillati</taxon>
        <taxon>Cyanobacteriota</taxon>
        <taxon>Cyanophyceae</taxon>
        <taxon>Acaryochloridales</taxon>
        <taxon>Acaryochloridaceae</taxon>
        <taxon>Acaryochloris</taxon>
    </lineage>
</organism>
<dbReference type="InterPro" id="IPR014964">
    <property type="entry name" value="DUF1830"/>
</dbReference>
<protein>
    <submittedName>
        <fullName evidence="1">Uncharacterized protein</fullName>
    </submittedName>
</protein>
<name>A8ZNW8_ACAM1</name>
<keyword evidence="2" id="KW-1185">Reference proteome</keyword>
<dbReference type="OrthoDB" id="573908at2"/>
<dbReference type="EMBL" id="CP000841">
    <property type="protein sequence ID" value="ABW32704.1"/>
    <property type="molecule type" value="Genomic_DNA"/>
</dbReference>
<gene>
    <name evidence="1" type="ordered locus">AM1_D0209</name>
</gene>
<proteinExistence type="predicted"/>
<dbReference type="KEGG" id="amr:AM1_D0209"/>
<dbReference type="Pfam" id="PF08865">
    <property type="entry name" value="DUF1830"/>
    <property type="match status" value="1"/>
</dbReference>
<evidence type="ECO:0000313" key="1">
    <source>
        <dbReference type="EMBL" id="ABW32704.1"/>
    </source>
</evidence>
<dbReference type="Proteomes" id="UP000000268">
    <property type="component" value="Plasmid pREB4"/>
</dbReference>
<dbReference type="RefSeq" id="WP_012167680.1">
    <property type="nucleotide sequence ID" value="NC_009929.1"/>
</dbReference>
<evidence type="ECO:0000313" key="2">
    <source>
        <dbReference type="Proteomes" id="UP000000268"/>
    </source>
</evidence>
<dbReference type="HOGENOM" id="CLU_2534873_0_0_3"/>
<sequence length="83" mass="9456">MSSASTGVLDRCPDITELPEKVMCRYVNEMQRTQIIRIVNIPQDFLERTVLPGDHLVFETYPDAELEVHTYEMASATLTAKII</sequence>
<geneLocation type="plasmid" evidence="1 2">
    <name>pREB4</name>
</geneLocation>
<accession>A8ZNW8</accession>
<dbReference type="AlphaFoldDB" id="A8ZNW8"/>
<reference evidence="1 2" key="1">
    <citation type="journal article" date="2008" name="Proc. Natl. Acad. Sci. U.S.A.">
        <title>Niche adaptation and genome expansion in the chlorophyll d-producing cyanobacterium Acaryochloris marina.</title>
        <authorList>
            <person name="Swingley W.D."/>
            <person name="Chen M."/>
            <person name="Cheung P.C."/>
            <person name="Conrad A.L."/>
            <person name="Dejesa L.C."/>
            <person name="Hao J."/>
            <person name="Honchak B.M."/>
            <person name="Karbach L.E."/>
            <person name="Kurdoglu A."/>
            <person name="Lahiri S."/>
            <person name="Mastrian S.D."/>
            <person name="Miyashita H."/>
            <person name="Page L."/>
            <person name="Ramakrishna P."/>
            <person name="Satoh S."/>
            <person name="Sattley W.M."/>
            <person name="Shimada Y."/>
            <person name="Taylor H.L."/>
            <person name="Tomo T."/>
            <person name="Tsuchiya T."/>
            <person name="Wang Z.T."/>
            <person name="Raymond J."/>
            <person name="Mimuro M."/>
            <person name="Blankenship R.E."/>
            <person name="Touchman J.W."/>
        </authorList>
    </citation>
    <scope>NUCLEOTIDE SEQUENCE [LARGE SCALE GENOMIC DNA]</scope>
    <source>
        <strain evidence="2">MBIC 11017</strain>
        <plasmid evidence="2">Plasmid pREB4</plasmid>
    </source>
</reference>
<keyword evidence="1" id="KW-0614">Plasmid</keyword>